<reference evidence="2 5" key="3">
    <citation type="submission" date="2018-07" db="EMBL/GenBank/DDBJ databases">
        <title>Leeuwenhoekiella genomics.</title>
        <authorList>
            <person name="Tahon G."/>
            <person name="Willems A."/>
        </authorList>
    </citation>
    <scope>NUCLEOTIDE SEQUENCE [LARGE SCALE GENOMIC DNA]</scope>
    <source>
        <strain evidence="2 5">LMG 24856</strain>
    </source>
</reference>
<reference evidence="4" key="2">
    <citation type="submission" date="2016-11" db="EMBL/GenBank/DDBJ databases">
        <authorList>
            <person name="Varghese N."/>
            <person name="Submissions S."/>
        </authorList>
    </citation>
    <scope>NUCLEOTIDE SEQUENCE [LARGE SCALE GENOMIC DNA]</scope>
    <source>
        <strain evidence="4">DSM 19859</strain>
    </source>
</reference>
<name>A0A1M5XWS8_9FLAO</name>
<feature type="signal peptide" evidence="1">
    <location>
        <begin position="1"/>
        <end position="24"/>
    </location>
</feature>
<dbReference type="RefSeq" id="WP_072982294.1">
    <property type="nucleotide sequence ID" value="NZ_FQXT01000003.1"/>
</dbReference>
<dbReference type="EMBL" id="FQXT01000003">
    <property type="protein sequence ID" value="SHI03988.1"/>
    <property type="molecule type" value="Genomic_DNA"/>
</dbReference>
<evidence type="ECO:0000313" key="3">
    <source>
        <dbReference type="EMBL" id="SHI03988.1"/>
    </source>
</evidence>
<reference evidence="3" key="1">
    <citation type="submission" date="2016-11" db="EMBL/GenBank/DDBJ databases">
        <authorList>
            <person name="Jaros S."/>
            <person name="Januszkiewicz K."/>
            <person name="Wedrychowicz H."/>
        </authorList>
    </citation>
    <scope>NUCLEOTIDE SEQUENCE [LARGE SCALE GENOMIC DNA]</scope>
    <source>
        <strain evidence="3">DSM 19859</strain>
    </source>
</reference>
<accession>A0A1M5XWS8</accession>
<sequence>MKATKLFALALVAVIGLNSCSSDDDNTPEEINEEEVITTITVTLAPQTGETVTLTSRDLDGDGPDAPVISISGALQAGMLYNGSVLLENETETPAEVINEEIQEEADEHQFFFQASSDLNADFTYTDSENTYLNNGVSNPVGLTFNLQAGTASSGTFTITLRHEPSKDAEGVSEGDITNAAGETDVQESFDVVIE</sequence>
<keyword evidence="1" id="KW-0732">Signal</keyword>
<evidence type="ECO:0000313" key="4">
    <source>
        <dbReference type="Proteomes" id="UP000184240"/>
    </source>
</evidence>
<organism evidence="3 4">
    <name type="scientific">Leeuwenhoekiella palythoae</name>
    <dbReference type="NCBI Taxonomy" id="573501"/>
    <lineage>
        <taxon>Bacteria</taxon>
        <taxon>Pseudomonadati</taxon>
        <taxon>Bacteroidota</taxon>
        <taxon>Flavobacteriia</taxon>
        <taxon>Flavobacteriales</taxon>
        <taxon>Flavobacteriaceae</taxon>
        <taxon>Leeuwenhoekiella</taxon>
    </lineage>
</organism>
<feature type="chain" id="PRO_5012861476" description="Type 1 periplasmic binding fold superfamily protein" evidence="1">
    <location>
        <begin position="25"/>
        <end position="195"/>
    </location>
</feature>
<dbReference type="STRING" id="573501.SAMN04487999_1754"/>
<gene>
    <name evidence="2" type="ORF">DSM01_1049</name>
    <name evidence="3" type="ORF">SAMN04487999_1754</name>
</gene>
<evidence type="ECO:0000256" key="1">
    <source>
        <dbReference type="SAM" id="SignalP"/>
    </source>
</evidence>
<keyword evidence="5" id="KW-1185">Reference proteome</keyword>
<evidence type="ECO:0000313" key="2">
    <source>
        <dbReference type="EMBL" id="RXG30299.1"/>
    </source>
</evidence>
<proteinExistence type="predicted"/>
<protein>
    <recommendedName>
        <fullName evidence="6">Type 1 periplasmic binding fold superfamily protein</fullName>
    </recommendedName>
</protein>
<dbReference type="Proteomes" id="UP000290037">
    <property type="component" value="Unassembled WGS sequence"/>
</dbReference>
<dbReference type="Proteomes" id="UP000184240">
    <property type="component" value="Unassembled WGS sequence"/>
</dbReference>
<dbReference type="OrthoDB" id="713689at2"/>
<evidence type="ECO:0008006" key="6">
    <source>
        <dbReference type="Google" id="ProtNLM"/>
    </source>
</evidence>
<dbReference type="AlphaFoldDB" id="A0A1M5XWS8"/>
<dbReference type="EMBL" id="QOVN01000002">
    <property type="protein sequence ID" value="RXG30299.1"/>
    <property type="molecule type" value="Genomic_DNA"/>
</dbReference>
<evidence type="ECO:0000313" key="5">
    <source>
        <dbReference type="Proteomes" id="UP000290037"/>
    </source>
</evidence>